<evidence type="ECO:0000256" key="1">
    <source>
        <dbReference type="SAM" id="MobiDB-lite"/>
    </source>
</evidence>
<evidence type="ECO:0000313" key="2">
    <source>
        <dbReference type="EMBL" id="CAF1422629.1"/>
    </source>
</evidence>
<dbReference type="Proteomes" id="UP000663864">
    <property type="component" value="Unassembled WGS sequence"/>
</dbReference>
<gene>
    <name evidence="2" type="ORF">ZHD862_LOCUS34014</name>
</gene>
<name>A0A815MZ28_9BILA</name>
<evidence type="ECO:0000313" key="3">
    <source>
        <dbReference type="Proteomes" id="UP000663864"/>
    </source>
</evidence>
<sequence>SEFPSANEDKTLVDDCESGSEKELSITDDRG</sequence>
<proteinExistence type="predicted"/>
<protein>
    <submittedName>
        <fullName evidence="2">Uncharacterized protein</fullName>
    </submittedName>
</protein>
<feature type="non-terminal residue" evidence="2">
    <location>
        <position position="1"/>
    </location>
</feature>
<comment type="caution">
    <text evidence="2">The sequence shown here is derived from an EMBL/GenBank/DDBJ whole genome shotgun (WGS) entry which is preliminary data.</text>
</comment>
<accession>A0A815MZ28</accession>
<feature type="region of interest" description="Disordered" evidence="1">
    <location>
        <begin position="1"/>
        <end position="31"/>
    </location>
</feature>
<organism evidence="2 3">
    <name type="scientific">Rotaria sordida</name>
    <dbReference type="NCBI Taxonomy" id="392033"/>
    <lineage>
        <taxon>Eukaryota</taxon>
        <taxon>Metazoa</taxon>
        <taxon>Spiralia</taxon>
        <taxon>Gnathifera</taxon>
        <taxon>Rotifera</taxon>
        <taxon>Eurotatoria</taxon>
        <taxon>Bdelloidea</taxon>
        <taxon>Philodinida</taxon>
        <taxon>Philodinidae</taxon>
        <taxon>Rotaria</taxon>
    </lineage>
</organism>
<feature type="compositionally biased region" description="Basic and acidic residues" evidence="1">
    <location>
        <begin position="7"/>
        <end position="31"/>
    </location>
</feature>
<reference evidence="2" key="1">
    <citation type="submission" date="2021-02" db="EMBL/GenBank/DDBJ databases">
        <authorList>
            <person name="Nowell W R."/>
        </authorList>
    </citation>
    <scope>NUCLEOTIDE SEQUENCE</scope>
</reference>
<dbReference type="AlphaFoldDB" id="A0A815MZ28"/>
<dbReference type="EMBL" id="CAJNOT010004233">
    <property type="protein sequence ID" value="CAF1422629.1"/>
    <property type="molecule type" value="Genomic_DNA"/>
</dbReference>